<organism evidence="1 2">
    <name type="scientific">Photorhabdus heterorhabditis</name>
    <dbReference type="NCBI Taxonomy" id="880156"/>
    <lineage>
        <taxon>Bacteria</taxon>
        <taxon>Pseudomonadati</taxon>
        <taxon>Pseudomonadota</taxon>
        <taxon>Gammaproteobacteria</taxon>
        <taxon>Enterobacterales</taxon>
        <taxon>Morganellaceae</taxon>
        <taxon>Photorhabdus</taxon>
    </lineage>
</organism>
<dbReference type="Proteomes" id="UP000322184">
    <property type="component" value="Unassembled WGS sequence"/>
</dbReference>
<evidence type="ECO:0000313" key="2">
    <source>
        <dbReference type="Proteomes" id="UP000322184"/>
    </source>
</evidence>
<dbReference type="EMBL" id="VTUW01000031">
    <property type="protein sequence ID" value="KAA1184916.1"/>
    <property type="molecule type" value="Genomic_DNA"/>
</dbReference>
<evidence type="ECO:0000313" key="1">
    <source>
        <dbReference type="EMBL" id="KAA1184916.1"/>
    </source>
</evidence>
<dbReference type="RefSeq" id="WP_149617104.1">
    <property type="nucleotide sequence ID" value="NZ_CAWPFF010000072.1"/>
</dbReference>
<protein>
    <submittedName>
        <fullName evidence="1">Uncharacterized protein</fullName>
    </submittedName>
</protein>
<comment type="caution">
    <text evidence="1">The sequence shown here is derived from an EMBL/GenBank/DDBJ whole genome shotgun (WGS) entry which is preliminary data.</text>
</comment>
<name>A0A5B0WDH4_9GAMM</name>
<proteinExistence type="predicted"/>
<reference evidence="1 2" key="1">
    <citation type="submission" date="2019-09" db="EMBL/GenBank/DDBJ databases">
        <title>Whole genome sequence of Photorhabdus heterorhabditis strain ETL (Enterobacteriales: Enterobacteriaceae) a bacterial symbiont of Heterorhabditis zealandica strain ETL (Rhabditida: Heterorhabditidae).</title>
        <authorList>
            <person name="Lulamba T.E."/>
            <person name="Serepa-Dlamini M.H."/>
        </authorList>
    </citation>
    <scope>NUCLEOTIDE SEQUENCE [LARGE SCALE GENOMIC DNA]</scope>
    <source>
        <strain evidence="1 2">ETL</strain>
    </source>
</reference>
<sequence>MNVDELIEKFNTALAKENPEAEFTALCTPANIQKLIGCIHKLEKAHDAAVSDLSNQFGSEEDAEEAIARHECIFLHAMS</sequence>
<dbReference type="AlphaFoldDB" id="A0A5B0WDH4"/>
<gene>
    <name evidence="1" type="ORF">F0L16_15200</name>
</gene>
<accession>A0A5B0WDH4</accession>